<dbReference type="KEGG" id="cqu:CpipJ_CPIJ011193"/>
<dbReference type="InterPro" id="IPR019787">
    <property type="entry name" value="Znf_PHD-finger"/>
</dbReference>
<feature type="domain" description="PHD-type" evidence="12">
    <location>
        <begin position="678"/>
        <end position="728"/>
    </location>
</feature>
<accession>B0WUW9</accession>
<feature type="compositionally biased region" description="Polar residues" evidence="11">
    <location>
        <begin position="2240"/>
        <end position="2254"/>
    </location>
</feature>
<dbReference type="PROSITE" id="PS50118">
    <property type="entry name" value="HMG_BOX_2"/>
    <property type="match status" value="1"/>
</dbReference>
<feature type="region of interest" description="Disordered" evidence="11">
    <location>
        <begin position="1224"/>
        <end position="1251"/>
    </location>
</feature>
<feature type="compositionally biased region" description="Polar residues" evidence="11">
    <location>
        <begin position="2353"/>
        <end position="2384"/>
    </location>
</feature>
<feature type="compositionally biased region" description="Polar residues" evidence="11">
    <location>
        <begin position="2013"/>
        <end position="2046"/>
    </location>
</feature>
<feature type="compositionally biased region" description="Low complexity" evidence="11">
    <location>
        <begin position="2885"/>
        <end position="2902"/>
    </location>
</feature>
<feature type="domain" description="PHD-type" evidence="12">
    <location>
        <begin position="419"/>
        <end position="480"/>
    </location>
</feature>
<feature type="compositionally biased region" description="Polar residues" evidence="11">
    <location>
        <begin position="1228"/>
        <end position="1251"/>
    </location>
</feature>
<dbReference type="OMA" id="TVHHHQY"/>
<feature type="region of interest" description="Disordered" evidence="11">
    <location>
        <begin position="2763"/>
        <end position="2872"/>
    </location>
</feature>
<dbReference type="InterPro" id="IPR001965">
    <property type="entry name" value="Znf_PHD"/>
</dbReference>
<feature type="domain" description="PHD-type" evidence="12">
    <location>
        <begin position="288"/>
        <end position="338"/>
    </location>
</feature>
<feature type="compositionally biased region" description="Low complexity" evidence="11">
    <location>
        <begin position="1446"/>
        <end position="1455"/>
    </location>
</feature>
<feature type="compositionally biased region" description="Low complexity" evidence="11">
    <location>
        <begin position="2194"/>
        <end position="2208"/>
    </location>
</feature>
<dbReference type="FunFam" id="3.30.40.10:FF:000548">
    <property type="entry name" value="Putative Histone-lysine N-methyltransferase MLL3"/>
    <property type="match status" value="1"/>
</dbReference>
<evidence type="ECO:0000313" key="14">
    <source>
        <dbReference type="EMBL" id="EDS35112.1"/>
    </source>
</evidence>
<feature type="compositionally biased region" description="Low complexity" evidence="11">
    <location>
        <begin position="1269"/>
        <end position="1279"/>
    </location>
</feature>
<feature type="region of interest" description="Disordered" evidence="11">
    <location>
        <begin position="117"/>
        <end position="150"/>
    </location>
</feature>
<keyword evidence="10" id="KW-0238">DNA-binding</keyword>
<dbReference type="FunFam" id="3.30.40.10:FF:000852">
    <property type="entry name" value="Histone-lysine N-methyltransferase 2C"/>
    <property type="match status" value="1"/>
</dbReference>
<name>B0WUW9_CULQU</name>
<dbReference type="Proteomes" id="UP000002320">
    <property type="component" value="Unassembled WGS sequence"/>
</dbReference>
<feature type="region of interest" description="Disordered" evidence="11">
    <location>
        <begin position="2471"/>
        <end position="2527"/>
    </location>
</feature>
<feature type="compositionally biased region" description="Polar residues" evidence="11">
    <location>
        <begin position="2218"/>
        <end position="2233"/>
    </location>
</feature>
<gene>
    <name evidence="15" type="primary">6043548</name>
    <name evidence="14" type="ORF">CpipJ_CPIJ011193</name>
</gene>
<keyword evidence="16" id="KW-1185">Reference proteome</keyword>
<dbReference type="SMART" id="SM00249">
    <property type="entry name" value="PHD"/>
    <property type="match status" value="7"/>
</dbReference>
<feature type="domain" description="PHD-type" evidence="12">
    <location>
        <begin position="628"/>
        <end position="681"/>
    </location>
</feature>
<keyword evidence="4 9" id="KW-0863">Zinc-finger</keyword>
<feature type="domain" description="PHD-type" evidence="12">
    <location>
        <begin position="755"/>
        <end position="810"/>
    </location>
</feature>
<feature type="compositionally biased region" description="Low complexity" evidence="11">
    <location>
        <begin position="2677"/>
        <end position="2699"/>
    </location>
</feature>
<feature type="compositionally biased region" description="Low complexity" evidence="11">
    <location>
        <begin position="1092"/>
        <end position="1122"/>
    </location>
</feature>
<feature type="compositionally biased region" description="Basic and acidic residues" evidence="11">
    <location>
        <begin position="2802"/>
        <end position="2817"/>
    </location>
</feature>
<dbReference type="GO" id="GO:0045944">
    <property type="term" value="P:positive regulation of transcription by RNA polymerase II"/>
    <property type="evidence" value="ECO:0007669"/>
    <property type="project" value="TreeGrafter"/>
</dbReference>
<organism>
    <name type="scientific">Culex quinquefasciatus</name>
    <name type="common">Southern house mosquito</name>
    <name type="synonym">Culex pungens</name>
    <dbReference type="NCBI Taxonomy" id="7176"/>
    <lineage>
        <taxon>Eukaryota</taxon>
        <taxon>Metazoa</taxon>
        <taxon>Ecdysozoa</taxon>
        <taxon>Arthropoda</taxon>
        <taxon>Hexapoda</taxon>
        <taxon>Insecta</taxon>
        <taxon>Pterygota</taxon>
        <taxon>Neoptera</taxon>
        <taxon>Endopterygota</taxon>
        <taxon>Diptera</taxon>
        <taxon>Nematocera</taxon>
        <taxon>Culicoidea</taxon>
        <taxon>Culicidae</taxon>
        <taxon>Culicinae</taxon>
        <taxon>Culicini</taxon>
        <taxon>Culex</taxon>
        <taxon>Culex</taxon>
    </lineage>
</organism>
<feature type="region of interest" description="Disordered" evidence="11">
    <location>
        <begin position="492"/>
        <end position="514"/>
    </location>
</feature>
<feature type="compositionally biased region" description="Low complexity" evidence="11">
    <location>
        <begin position="2837"/>
        <end position="2872"/>
    </location>
</feature>
<dbReference type="InterPro" id="IPR036910">
    <property type="entry name" value="HMG_box_dom_sf"/>
</dbReference>
<dbReference type="SMART" id="SM00398">
    <property type="entry name" value="HMG"/>
    <property type="match status" value="1"/>
</dbReference>
<feature type="region of interest" description="Disordered" evidence="11">
    <location>
        <begin position="2424"/>
        <end position="2454"/>
    </location>
</feature>
<feature type="region of interest" description="Disordered" evidence="11">
    <location>
        <begin position="2665"/>
        <end position="2706"/>
    </location>
</feature>
<dbReference type="InterPro" id="IPR009071">
    <property type="entry name" value="HMG_box_dom"/>
</dbReference>
<keyword evidence="3" id="KW-0677">Repeat</keyword>
<feature type="region of interest" description="Disordered" evidence="11">
    <location>
        <begin position="2621"/>
        <end position="2644"/>
    </location>
</feature>
<evidence type="ECO:0000256" key="5">
    <source>
        <dbReference type="ARBA" id="ARBA00022833"/>
    </source>
</evidence>
<evidence type="ECO:0000256" key="10">
    <source>
        <dbReference type="PROSITE-ProRule" id="PRU00267"/>
    </source>
</evidence>
<dbReference type="VEuPathDB" id="VectorBase:CQUJHB008812"/>
<dbReference type="FunFam" id="1.10.30.10:FF:000009">
    <property type="entry name" value="Histone-lysine N-methyltransferase"/>
    <property type="match status" value="1"/>
</dbReference>
<dbReference type="eggNOG" id="KOG4443">
    <property type="taxonomic scope" value="Eukaryota"/>
</dbReference>
<feature type="region of interest" description="Disordered" evidence="11">
    <location>
        <begin position="1269"/>
        <end position="1472"/>
    </location>
</feature>
<dbReference type="CDD" id="cd15513">
    <property type="entry name" value="PHD5_KMT2C_like"/>
    <property type="match status" value="1"/>
</dbReference>
<feature type="region of interest" description="Disordered" evidence="11">
    <location>
        <begin position="2071"/>
        <end position="2126"/>
    </location>
</feature>
<feature type="compositionally biased region" description="Low complexity" evidence="11">
    <location>
        <begin position="1305"/>
        <end position="1326"/>
    </location>
</feature>
<evidence type="ECO:0000256" key="6">
    <source>
        <dbReference type="ARBA" id="ARBA00023015"/>
    </source>
</evidence>
<comment type="subcellular location">
    <subcellularLocation>
        <location evidence="1">Nucleus</location>
    </subcellularLocation>
</comment>
<feature type="compositionally biased region" description="Low complexity" evidence="11">
    <location>
        <begin position="1425"/>
        <end position="1438"/>
    </location>
</feature>
<dbReference type="PROSITE" id="PS50016">
    <property type="entry name" value="ZF_PHD_2"/>
    <property type="match status" value="6"/>
</dbReference>
<dbReference type="Gene3D" id="1.10.30.10">
    <property type="entry name" value="High mobility group box domain"/>
    <property type="match status" value="1"/>
</dbReference>
<evidence type="ECO:0000256" key="1">
    <source>
        <dbReference type="ARBA" id="ARBA00004123"/>
    </source>
</evidence>
<feature type="region of interest" description="Disordered" evidence="11">
    <location>
        <begin position="588"/>
        <end position="611"/>
    </location>
</feature>
<evidence type="ECO:0000256" key="2">
    <source>
        <dbReference type="ARBA" id="ARBA00022723"/>
    </source>
</evidence>
<feature type="compositionally biased region" description="Low complexity" evidence="11">
    <location>
        <begin position="2102"/>
        <end position="2126"/>
    </location>
</feature>
<dbReference type="Gene3D" id="3.30.40.10">
    <property type="entry name" value="Zinc/RING finger domain, C3HC4 (zinc finger)"/>
    <property type="match status" value="6"/>
</dbReference>
<evidence type="ECO:0000256" key="11">
    <source>
        <dbReference type="SAM" id="MobiDB-lite"/>
    </source>
</evidence>
<dbReference type="CDD" id="cd15510">
    <property type="entry name" value="PHD2_KMT2C_like"/>
    <property type="match status" value="1"/>
</dbReference>
<dbReference type="InterPro" id="IPR011011">
    <property type="entry name" value="Znf_FYVE_PHD"/>
</dbReference>
<dbReference type="STRING" id="7176.B0WUW9"/>
<sequence length="2934" mass="317903">MPSDLGIGPQGALKSDSLGESLALVLPSPDESLGGGGGGGPSTASSSVATTPTTAEMMETDPALLMPAPEESPYFPEKYPGKVCALCALGERSQLGQGEMLRIEVKDSVEVTVAAALSSQEDGKGSSGSSPSSGDKSPKTGAITLGIPPLLSSNKRQKGLNKCKNPVITAEYVDELEKIGHTEPVEFASIKDGGYFYIHRSCASWSFGVGRDAATGTLSNLEVVVAQALSKKCYFCSRYGASLVCKMSCPKSFHYPCIAAAGGFQVIQSYNCFCKEHLGQVPLVCTDDINCRQCSALGDVGNLMMCSICGDHYHGTCVGLAQLPGVRSGWQCGSCKKCQICRVPDSSEGRTVGCEQCDKIYHASCLRPIMTSIPKYGWKCRCCRICSDCGSRTPGAGASSRWHAHFSVCDSCYQQRNKGFSCPICHRAYRAAAHREMVKCSGCNKFVHSTCDAEADLSVYHAKKETNPDYEYLCSPCKTAIHSGRMAAMRRNSSVDDDSMSASQESLNDESMDVDVEPRERIMSGDIGLGKGKPYVASKIAKKRLGLSLSGTNRPKGTGKGFQKKSRLADFSRKRGPKAKMRGIFGVPGLGLQRPTADSSSSKASEEEPGGDNRLVLCSAKDKFVLTQDICVMCGAIGTDQEGCLIACTQCGQCYHPYCTNVKVTKVILQKGWRCLDCTICEGCGQRNDEGRLILCDDCDISYHTYCMDPPLEQVPQGNWKCKWCAICLKCGTNDPGYNCAWLNNYSECGPCASQVSCPCCGEGYADGELIIQCNQCERWLHCGCDQIKSENEAERCAEDGYNCLLCRPHDQPPPHLVPKKKLTQTPISTPKSTPKLEEKIIPLALEGNHYVDGVCLSEHGLHQIKSLQAEFGKRGKRKPKLQLQPPPPLDKDDGILAAIESVVAGSSLDNSFDDVKLEPLDPREEAEIYKDGMVWNDPVPPEGFALVTNEQGVVVLRKKRQRNLQKLGIGGFFVRNRAVRTKDGKEEDEIADGVVPQISEESATSEVKPKKKPIRRKQKNKLIEIYPTILQDAFFGRPLLNSSAPTKFETQESDDDAKSDVSDDKTIKLTADELKYVEEMRIKQEEKQAQEQKALQQSMEQEQAVAAKSAQPATASTQQTADEAIKAEEDDNSDTEALKDVLGLPNDLIEEDFVNRIMNDDEELTKTSAAFDELTADGELGDGLVKATKNELDILSPDFNLDNLGNMDSKEVEEIFKNVMTDESQESQESMFANSMTPYTSNTSTPSHSIDVTKKALPQRYLNTMAMQQHSPQVQQPQQQPPTPTSGPPSMMGDPSMQPQVNLGMQSPQTPQQQQMMNPMGMPSPHIHQSPQHQPMGGPGPTMMIQSPLQQQPTTPGTPIHTMQTTPTTPQPQHMQMMPTPPQQQQQQMQPNMSMLQQQQQQMVMNQQQQQLNRGSSNRYLRINSPNSSSRSSPNKSFQGYFPTNNSSSSSNNNHNFNRERYPAKSRNRPCKASGFPDPLVAAQWVRWVNRLNSSNFQSAAGPLWEWFLPLRVVVGTSGGTAVGGGAGPGDISGPIDDSMGPMAGASAAQKMSERMRLDEPLNELATISSVLYCNTQHPELKLEFPNWADRCKQIFKRWRLLSTEQKQPYLQQARDNRSAIRMKKSQQQQQQLQQLQQTDPNSVLLGVAAPGVGGGDQLMTNPLQQQQQHLQMQLQQQVLKPQQPQQQQQQQLIEVQGNSLDDGTDSLDELTSASNSNAISALLDSNTTPSPSNDTNTLDSLIGEGSNNKLSTSAVTTSTSITTTSMSTCVTTSTNPLVLSGTMSDNATSNVISPAASSSSECGPGGSNSKPNLLVAANIANTFINLASVSTSVSSSESGVTPGVPLQTQPGPVAGQPVTTHVMKTFTIGTNRGSIFVPNVIATNISPHFTVHHHQYGLRNGPAPNVTVNPNGNFNTNSSAVIRPGFAHIRPFLPQNANINFNIIGNQSAIQSPILAASLQTINKIAQQQQQHVPHPLMPHHHARGTAVNKIINVCPSDGAQKILLATTSPVVQQHQPPGTPSPSYSPQRSQTPNLMTASNNPADQQIRVLTPSEIMRTLPSLDAASYENANQHNEPGDSTGSGATTLEHTGNAETPPSCPSSTNTPTISTATTNSDTTTTTTTTNTCLPLGASASATSTATISCSSSSATTTTVTTTVVTTTTSTTAPETDQDKINAQQKSMREAEQERQWKQLQQQRAREQQTQQHLMMPDQRMQDPSNPSLQLQVSTDGSPMGPTASPSPTRTQFVSPVSKNRMVPLGGQNPPSSPVPNFQHPAAMGGGGRPGMQIPLQQQQQQQQQQQRPLPGQQQRPNQSPFSPQSQPPQSPHEMLPGSPASQSGLDPFARPPSEGMSDQNYIHHSPQTPRSVGHQSPIQTPNRSPAYSGQPMPNPQTAMRINLDAGYAQAPGTPRPQFSNQVRPTVYARPGDLFGPVQTSPFTSPRSDGFNQPQPQEGNRQLRDLLQRQQVPASGPGVVMGQQQQQQPTQQSPQPMQPQSPYGDDQQQQNMGQLGGPPMQTQQTLQQPNQQMMQMTAPTADNGTFRQPLPPNMMNRPRLQMPGGVGGIRAQGGPGVIPGGPRLQIVRTGGQMVITQQNILQQQQLMRQRMQLPVGVNRPDGPFMSPQGPQQMMQQQPQLGQQSVSQTDQQNIALLAQRLAGEGEAHIPASTAPAPITSGPIAQPQPQQAAAVQAQPGQQPAPDGSSEIPDSVSAELEKLEQEDNAGIGEVEGVGDIFGGLADDDDELLDSLTAEMGADFNILEYADPELDTTDGEKSNLLDSLELDEPEGEKAEDKAKAGPSGEVKTEMMDTGEKVEEQKPVPMGAPQEMVQPAPQLAGPMMQGQMPLMQQQQQQMQMQPMQQQQQVPQGLNPQQASQLQQLIGVGPGQQMQQQQMQGPPQQLQQQLLAGQMKTVRPNMLTAAHLQQIQQQMQQQQS</sequence>
<dbReference type="GO" id="GO:0003713">
    <property type="term" value="F:transcription coactivator activity"/>
    <property type="evidence" value="ECO:0007669"/>
    <property type="project" value="TreeGrafter"/>
</dbReference>
<feature type="compositionally biased region" description="Low complexity" evidence="11">
    <location>
        <begin position="2287"/>
        <end position="2321"/>
    </location>
</feature>
<dbReference type="InterPro" id="IPR013083">
    <property type="entry name" value="Znf_RING/FYVE/PHD"/>
</dbReference>
<dbReference type="GO" id="GO:0044666">
    <property type="term" value="C:MLL3/4 complex"/>
    <property type="evidence" value="ECO:0007669"/>
    <property type="project" value="TreeGrafter"/>
</dbReference>
<dbReference type="PANTHER" id="PTHR45888">
    <property type="entry name" value="HL01030P-RELATED"/>
    <property type="match status" value="1"/>
</dbReference>
<feature type="compositionally biased region" description="Low complexity" evidence="11">
    <location>
        <begin position="1347"/>
        <end position="1412"/>
    </location>
</feature>
<dbReference type="InParanoid" id="B0WUW9"/>
<evidence type="ECO:0000256" key="8">
    <source>
        <dbReference type="ARBA" id="ARBA00023242"/>
    </source>
</evidence>
<dbReference type="SUPFAM" id="SSF47095">
    <property type="entry name" value="HMG-box"/>
    <property type="match status" value="1"/>
</dbReference>
<evidence type="ECO:0000256" key="7">
    <source>
        <dbReference type="ARBA" id="ARBA00023163"/>
    </source>
</evidence>
<feature type="compositionally biased region" description="Low complexity" evidence="11">
    <location>
        <begin position="1724"/>
        <end position="1739"/>
    </location>
</feature>
<evidence type="ECO:0000259" key="12">
    <source>
        <dbReference type="PROSITE" id="PS50016"/>
    </source>
</evidence>
<dbReference type="FunFam" id="3.30.40.10:FF:000407">
    <property type="entry name" value="Histone-lysine N-methyltransferase MLL3"/>
    <property type="match status" value="1"/>
</dbReference>
<dbReference type="CDD" id="cd15512">
    <property type="entry name" value="PHD4_KMT2C_like"/>
    <property type="match status" value="1"/>
</dbReference>
<feature type="region of interest" description="Disordered" evidence="11">
    <location>
        <begin position="548"/>
        <end position="576"/>
    </location>
</feature>
<dbReference type="GO" id="GO:0003677">
    <property type="term" value="F:DNA binding"/>
    <property type="evidence" value="ECO:0007669"/>
    <property type="project" value="UniProtKB-UniRule"/>
</dbReference>
<keyword evidence="7" id="KW-0804">Transcription</keyword>
<protein>
    <submittedName>
        <fullName evidence="14 15">Set domain protein</fullName>
    </submittedName>
</protein>
<dbReference type="FunCoup" id="B0WUW9">
    <property type="interactions" value="36"/>
</dbReference>
<feature type="domain" description="PHD-type" evidence="12">
    <location>
        <begin position="335"/>
        <end position="386"/>
    </location>
</feature>
<evidence type="ECO:0000313" key="15">
    <source>
        <dbReference type="EnsemblMetazoa" id="CPIJ011193-PA"/>
    </source>
</evidence>
<reference evidence="14" key="1">
    <citation type="submission" date="2007-03" db="EMBL/GenBank/DDBJ databases">
        <title>Annotation of Culex pipiens quinquefasciatus.</title>
        <authorList>
            <consortium name="The Broad Institute Genome Sequencing Platform"/>
            <person name="Atkinson P.W."/>
            <person name="Hemingway J."/>
            <person name="Christensen B.M."/>
            <person name="Higgs S."/>
            <person name="Kodira C."/>
            <person name="Hannick L."/>
            <person name="Megy K."/>
            <person name="O'Leary S."/>
            <person name="Pearson M."/>
            <person name="Haas B.J."/>
            <person name="Mauceli E."/>
            <person name="Wortman J.R."/>
            <person name="Lee N.H."/>
            <person name="Guigo R."/>
            <person name="Stanke M."/>
            <person name="Alvarado L."/>
            <person name="Amedeo P."/>
            <person name="Antoine C.H."/>
            <person name="Arensburger P."/>
            <person name="Bidwell S.L."/>
            <person name="Crawford M."/>
            <person name="Camaro F."/>
            <person name="Devon K."/>
            <person name="Engels R."/>
            <person name="Hammond M."/>
            <person name="Howarth C."/>
            <person name="Koehrsen M."/>
            <person name="Lawson D."/>
            <person name="Montgomery P."/>
            <person name="Nene V."/>
            <person name="Nusbaum C."/>
            <person name="Puiu D."/>
            <person name="Romero-Severson J."/>
            <person name="Severson D.W."/>
            <person name="Shumway M."/>
            <person name="Sisk P."/>
            <person name="Stolte C."/>
            <person name="Zeng Q."/>
            <person name="Eisenstadt E."/>
            <person name="Fraser-Liggett C."/>
            <person name="Strausberg R."/>
            <person name="Galagan J."/>
            <person name="Birren B."/>
            <person name="Collins F.H."/>
        </authorList>
    </citation>
    <scope>NUCLEOTIDE SEQUENCE [LARGE SCALE GENOMIC DNA]</scope>
    <source>
        <strain evidence="14">JHB</strain>
    </source>
</reference>
<feature type="region of interest" description="Disordered" evidence="11">
    <location>
        <begin position="872"/>
        <end position="891"/>
    </location>
</feature>
<dbReference type="VEuPathDB" id="VectorBase:CPIJ011193"/>
<feature type="compositionally biased region" description="Low complexity" evidence="11">
    <location>
        <begin position="2514"/>
        <end position="2527"/>
    </location>
</feature>
<keyword evidence="5" id="KW-0862">Zinc</keyword>
<dbReference type="HOGENOM" id="CLU_226355_0_0_1"/>
<dbReference type="CDD" id="cd15514">
    <property type="entry name" value="PHD6_KMT2C_like"/>
    <property type="match status" value="1"/>
</dbReference>
<feature type="region of interest" description="Disordered" evidence="11">
    <location>
        <begin position="2013"/>
        <end position="2049"/>
    </location>
</feature>
<feature type="compositionally biased region" description="Low complexity" evidence="11">
    <location>
        <begin position="42"/>
        <end position="51"/>
    </location>
</feature>
<evidence type="ECO:0000256" key="4">
    <source>
        <dbReference type="ARBA" id="ARBA00022771"/>
    </source>
</evidence>
<feature type="compositionally biased region" description="Polar residues" evidence="11">
    <location>
        <begin position="2434"/>
        <end position="2454"/>
    </location>
</feature>
<evidence type="ECO:0000256" key="9">
    <source>
        <dbReference type="PROSITE-ProRule" id="PRU00146"/>
    </source>
</evidence>
<feature type="region of interest" description="Disordered" evidence="11">
    <location>
        <begin position="2883"/>
        <end position="2902"/>
    </location>
</feature>
<feature type="region of interest" description="Disordered" evidence="11">
    <location>
        <begin position="2163"/>
        <end position="2394"/>
    </location>
</feature>
<dbReference type="EMBL" id="DS232111">
    <property type="protein sequence ID" value="EDS35112.1"/>
    <property type="molecule type" value="Genomic_DNA"/>
</dbReference>
<dbReference type="CDD" id="cd15489">
    <property type="entry name" value="PHD_SF"/>
    <property type="match status" value="1"/>
</dbReference>
<feature type="region of interest" description="Disordered" evidence="11">
    <location>
        <begin position="1724"/>
        <end position="1753"/>
    </location>
</feature>
<feature type="domain" description="HMG box" evidence="13">
    <location>
        <begin position="1564"/>
        <end position="1630"/>
    </location>
</feature>
<feature type="DNA-binding region" description="HMG box" evidence="10">
    <location>
        <begin position="1564"/>
        <end position="1630"/>
    </location>
</feature>
<feature type="compositionally biased region" description="Basic and acidic residues" evidence="11">
    <location>
        <begin position="2183"/>
        <end position="2193"/>
    </location>
</feature>
<evidence type="ECO:0000259" key="13">
    <source>
        <dbReference type="PROSITE" id="PS50118"/>
    </source>
</evidence>
<dbReference type="OrthoDB" id="308383at2759"/>
<keyword evidence="8 10" id="KW-0539">Nucleus</keyword>
<evidence type="ECO:0000313" key="16">
    <source>
        <dbReference type="Proteomes" id="UP000002320"/>
    </source>
</evidence>
<keyword evidence="6" id="KW-0805">Transcription regulation</keyword>
<feature type="region of interest" description="Disordered" evidence="11">
    <location>
        <begin position="1"/>
        <end position="51"/>
    </location>
</feature>
<dbReference type="SUPFAM" id="SSF57903">
    <property type="entry name" value="FYVE/PHD zinc finger"/>
    <property type="match status" value="6"/>
</dbReference>
<evidence type="ECO:0000256" key="3">
    <source>
        <dbReference type="ARBA" id="ARBA00022737"/>
    </source>
</evidence>
<feature type="compositionally biased region" description="Low complexity" evidence="11">
    <location>
        <begin position="2621"/>
        <end position="2643"/>
    </location>
</feature>
<dbReference type="GO" id="GO:0042800">
    <property type="term" value="F:histone H3K4 methyltransferase activity"/>
    <property type="evidence" value="ECO:0007669"/>
    <property type="project" value="TreeGrafter"/>
</dbReference>
<reference evidence="15" key="2">
    <citation type="submission" date="2020-05" db="UniProtKB">
        <authorList>
            <consortium name="EnsemblMetazoa"/>
        </authorList>
    </citation>
    <scope>IDENTIFICATION</scope>
    <source>
        <strain evidence="15">JHB</strain>
    </source>
</reference>
<dbReference type="GO" id="GO:0008270">
    <property type="term" value="F:zinc ion binding"/>
    <property type="evidence" value="ECO:0007669"/>
    <property type="project" value="UniProtKB-KW"/>
</dbReference>
<feature type="region of interest" description="Disordered" evidence="11">
    <location>
        <begin position="1089"/>
        <end position="1135"/>
    </location>
</feature>
<keyword evidence="2" id="KW-0479">Metal-binding</keyword>
<proteinExistence type="predicted"/>
<dbReference type="EnsemblMetazoa" id="CPIJ011193-RA">
    <property type="protein sequence ID" value="CPIJ011193-PA"/>
    <property type="gene ID" value="CPIJ011193"/>
</dbReference>
<dbReference type="CDD" id="cd15509">
    <property type="entry name" value="PHD1_KMT2C_like"/>
    <property type="match status" value="1"/>
</dbReference>
<dbReference type="PANTHER" id="PTHR45888:SF6">
    <property type="entry name" value="HL01030P-RELATED"/>
    <property type="match status" value="1"/>
</dbReference>
<dbReference type="Pfam" id="PF00628">
    <property type="entry name" value="PHD"/>
    <property type="match status" value="2"/>
</dbReference>
<feature type="compositionally biased region" description="Polar residues" evidence="11">
    <location>
        <begin position="2071"/>
        <end position="2095"/>
    </location>
</feature>
<feature type="compositionally biased region" description="Low complexity" evidence="11">
    <location>
        <begin position="2473"/>
        <end position="2498"/>
    </location>
</feature>